<reference evidence="4 5" key="1">
    <citation type="submission" date="2018-04" db="EMBL/GenBank/DDBJ databases">
        <title>Pedobacter chongqingensis sp. nov., isolated from a rottenly hemp rope.</title>
        <authorList>
            <person name="Cai Y."/>
        </authorList>
    </citation>
    <scope>NUCLEOTIDE SEQUENCE [LARGE SCALE GENOMIC DNA]</scope>
    <source>
        <strain evidence="4 5">FJ4-8</strain>
    </source>
</reference>
<name>A0A2U2PAC1_9SPHI</name>
<dbReference type="EMBL" id="QEAS01000027">
    <property type="protein sequence ID" value="PWG78323.1"/>
    <property type="molecule type" value="Genomic_DNA"/>
</dbReference>
<dbReference type="RefSeq" id="WP_109418129.1">
    <property type="nucleotide sequence ID" value="NZ_QEAS01000027.1"/>
</dbReference>
<dbReference type="InterPro" id="IPR012373">
    <property type="entry name" value="Ferrdict_sens_TM"/>
</dbReference>
<keyword evidence="1" id="KW-0812">Transmembrane</keyword>
<dbReference type="Gene3D" id="2.60.120.1440">
    <property type="match status" value="1"/>
</dbReference>
<feature type="transmembrane region" description="Helical" evidence="1">
    <location>
        <begin position="85"/>
        <end position="103"/>
    </location>
</feature>
<keyword evidence="1" id="KW-0472">Membrane</keyword>
<feature type="domain" description="Protein FecR C-terminal" evidence="3">
    <location>
        <begin position="320"/>
        <end position="383"/>
    </location>
</feature>
<dbReference type="InterPro" id="IPR032508">
    <property type="entry name" value="FecR_C"/>
</dbReference>
<evidence type="ECO:0000313" key="4">
    <source>
        <dbReference type="EMBL" id="PWG78323.1"/>
    </source>
</evidence>
<protein>
    <submittedName>
        <fullName evidence="4">Anti-sigma factor</fullName>
    </submittedName>
</protein>
<evidence type="ECO:0000259" key="3">
    <source>
        <dbReference type="Pfam" id="PF16344"/>
    </source>
</evidence>
<sequence>MTKDRIRYLYKKYLDNNCSEEEFQELKDALTDQDHETIFHDLLDESWTEIQPGELVDMKSDRSDRIFGQIVSAPRKKGLPLKLRIPLIAAATVLLALSISFLIRNRESGNTEKEVHAKITKDILPGVNKAVLTLAGGRTITLKSEKNGIVVTGNKFVYNDGTTAGASDQAAASQTATLSTPAGGQYQITLSDGTKVWLNAESRLRYPVEFNRDSRTVELEGEGYFEVAGDSRHPFIVESAGQKIEVLGTHFNVNAYRDENFVKTTLLEGKVRVSNNTDPGAGKPVILSPGQQARSISGESRIYVNQVSIEETMDWKDGLFLFNNESLKSIMNRLSHWYNIDVVYEGNVDDIRFTGTHHRSKGLNNLLKNIEQIGKARFRTEEGTNGKERRIIVTANY</sequence>
<keyword evidence="5" id="KW-1185">Reference proteome</keyword>
<organism evidence="4 5">
    <name type="scientific">Pararcticibacter amylolyticus</name>
    <dbReference type="NCBI Taxonomy" id="2173175"/>
    <lineage>
        <taxon>Bacteria</taxon>
        <taxon>Pseudomonadati</taxon>
        <taxon>Bacteroidota</taxon>
        <taxon>Sphingobacteriia</taxon>
        <taxon>Sphingobacteriales</taxon>
        <taxon>Sphingobacteriaceae</taxon>
        <taxon>Pararcticibacter</taxon>
    </lineage>
</organism>
<dbReference type="Gene3D" id="3.55.50.30">
    <property type="match status" value="1"/>
</dbReference>
<gene>
    <name evidence="4" type="ORF">DDR33_22890</name>
</gene>
<dbReference type="PANTHER" id="PTHR30273:SF2">
    <property type="entry name" value="PROTEIN FECR"/>
    <property type="match status" value="1"/>
</dbReference>
<comment type="caution">
    <text evidence="4">The sequence shown here is derived from an EMBL/GenBank/DDBJ whole genome shotgun (WGS) entry which is preliminary data.</text>
</comment>
<dbReference type="Pfam" id="PF04773">
    <property type="entry name" value="FecR"/>
    <property type="match status" value="1"/>
</dbReference>
<proteinExistence type="predicted"/>
<keyword evidence="1" id="KW-1133">Transmembrane helix</keyword>
<feature type="domain" description="FecR protein" evidence="2">
    <location>
        <begin position="177"/>
        <end position="272"/>
    </location>
</feature>
<dbReference type="PANTHER" id="PTHR30273">
    <property type="entry name" value="PERIPLASMIC SIGNAL SENSOR AND SIGMA FACTOR ACTIVATOR FECR-RELATED"/>
    <property type="match status" value="1"/>
</dbReference>
<dbReference type="InterPro" id="IPR006860">
    <property type="entry name" value="FecR"/>
</dbReference>
<dbReference type="GO" id="GO:0016989">
    <property type="term" value="F:sigma factor antagonist activity"/>
    <property type="evidence" value="ECO:0007669"/>
    <property type="project" value="TreeGrafter"/>
</dbReference>
<dbReference type="AlphaFoldDB" id="A0A2U2PAC1"/>
<dbReference type="Proteomes" id="UP000245647">
    <property type="component" value="Unassembled WGS sequence"/>
</dbReference>
<evidence type="ECO:0000313" key="5">
    <source>
        <dbReference type="Proteomes" id="UP000245647"/>
    </source>
</evidence>
<dbReference type="FunFam" id="2.60.120.1440:FF:000001">
    <property type="entry name" value="Putative anti-sigma factor"/>
    <property type="match status" value="1"/>
</dbReference>
<dbReference type="Pfam" id="PF16344">
    <property type="entry name" value="FecR_C"/>
    <property type="match status" value="1"/>
</dbReference>
<evidence type="ECO:0000256" key="1">
    <source>
        <dbReference type="SAM" id="Phobius"/>
    </source>
</evidence>
<accession>A0A2U2PAC1</accession>
<evidence type="ECO:0000259" key="2">
    <source>
        <dbReference type="Pfam" id="PF04773"/>
    </source>
</evidence>
<dbReference type="OrthoDB" id="1099963at2"/>